<evidence type="ECO:0000313" key="2">
    <source>
        <dbReference type="EMBL" id="JAD66886.1"/>
    </source>
</evidence>
<name>A0A0A9BU88_ARUDO</name>
<organism evidence="2">
    <name type="scientific">Arundo donax</name>
    <name type="common">Giant reed</name>
    <name type="synonym">Donax arundinaceus</name>
    <dbReference type="NCBI Taxonomy" id="35708"/>
    <lineage>
        <taxon>Eukaryota</taxon>
        <taxon>Viridiplantae</taxon>
        <taxon>Streptophyta</taxon>
        <taxon>Embryophyta</taxon>
        <taxon>Tracheophyta</taxon>
        <taxon>Spermatophyta</taxon>
        <taxon>Magnoliopsida</taxon>
        <taxon>Liliopsida</taxon>
        <taxon>Poales</taxon>
        <taxon>Poaceae</taxon>
        <taxon>PACMAD clade</taxon>
        <taxon>Arundinoideae</taxon>
        <taxon>Arundineae</taxon>
        <taxon>Arundo</taxon>
    </lineage>
</organism>
<dbReference type="AlphaFoldDB" id="A0A0A9BU88"/>
<sequence length="146" mass="15482">MKTAAGHFLSEYEILAASKVVHGGGDDDGPWGCVGAAVTAAEWMLCVETAADRLRRSDAVAVVDLGERRQICDGGLNRRWSGSARLAGDAAVLRAPVGCCALARRRGFGVVMARAVRRPDPRRRPAEQKGRRAMSARSGARPLGGK</sequence>
<evidence type="ECO:0000256" key="1">
    <source>
        <dbReference type="SAM" id="MobiDB-lite"/>
    </source>
</evidence>
<feature type="compositionally biased region" description="Basic and acidic residues" evidence="1">
    <location>
        <begin position="119"/>
        <end position="130"/>
    </location>
</feature>
<protein>
    <submittedName>
        <fullName evidence="2">Uncharacterized protein</fullName>
    </submittedName>
</protein>
<reference evidence="2" key="2">
    <citation type="journal article" date="2015" name="Data Brief">
        <title>Shoot transcriptome of the giant reed, Arundo donax.</title>
        <authorList>
            <person name="Barrero R.A."/>
            <person name="Guerrero F.D."/>
            <person name="Moolhuijzen P."/>
            <person name="Goolsby J.A."/>
            <person name="Tidwell J."/>
            <person name="Bellgard S.E."/>
            <person name="Bellgard M.I."/>
        </authorList>
    </citation>
    <scope>NUCLEOTIDE SEQUENCE</scope>
    <source>
        <tissue evidence="2">Shoot tissue taken approximately 20 cm above the soil surface</tissue>
    </source>
</reference>
<feature type="compositionally biased region" description="Low complexity" evidence="1">
    <location>
        <begin position="133"/>
        <end position="146"/>
    </location>
</feature>
<reference evidence="2" key="1">
    <citation type="submission" date="2014-09" db="EMBL/GenBank/DDBJ databases">
        <authorList>
            <person name="Magalhaes I.L.F."/>
            <person name="Oliveira U."/>
            <person name="Santos F.R."/>
            <person name="Vidigal T.H.D.A."/>
            <person name="Brescovit A.D."/>
            <person name="Santos A.J."/>
        </authorList>
    </citation>
    <scope>NUCLEOTIDE SEQUENCE</scope>
    <source>
        <tissue evidence="2">Shoot tissue taken approximately 20 cm above the soil surface</tissue>
    </source>
</reference>
<accession>A0A0A9BU88</accession>
<feature type="region of interest" description="Disordered" evidence="1">
    <location>
        <begin position="119"/>
        <end position="146"/>
    </location>
</feature>
<dbReference type="EMBL" id="GBRH01231009">
    <property type="protein sequence ID" value="JAD66886.1"/>
    <property type="molecule type" value="Transcribed_RNA"/>
</dbReference>
<proteinExistence type="predicted"/>